<evidence type="ECO:0000256" key="2">
    <source>
        <dbReference type="ARBA" id="ARBA00022737"/>
    </source>
</evidence>
<dbReference type="RefSeq" id="XP_056687934.1">
    <property type="nucleotide sequence ID" value="XM_056831956.1"/>
</dbReference>
<dbReference type="InterPro" id="IPR038408">
    <property type="entry name" value="GNK2_sf"/>
</dbReference>
<keyword evidence="3" id="KW-1133">Transmembrane helix</keyword>
<keyword evidence="2" id="KW-0677">Repeat</keyword>
<feature type="transmembrane region" description="Helical" evidence="3">
    <location>
        <begin position="281"/>
        <end position="308"/>
    </location>
</feature>
<dbReference type="Proteomes" id="UP000813463">
    <property type="component" value="Chromosome 6"/>
</dbReference>
<evidence type="ECO:0000256" key="3">
    <source>
        <dbReference type="SAM" id="Phobius"/>
    </source>
</evidence>
<dbReference type="SUPFAM" id="SSF56112">
    <property type="entry name" value="Protein kinase-like (PK-like)"/>
    <property type="match status" value="1"/>
</dbReference>
<keyword evidence="1 4" id="KW-0732">Signal</keyword>
<proteinExistence type="predicted"/>
<keyword evidence="3" id="KW-0812">Transmembrane</keyword>
<evidence type="ECO:0000259" key="5">
    <source>
        <dbReference type="PROSITE" id="PS51473"/>
    </source>
</evidence>
<dbReference type="PROSITE" id="PS51473">
    <property type="entry name" value="GNK2"/>
    <property type="match status" value="2"/>
</dbReference>
<dbReference type="Gene3D" id="3.30.200.20">
    <property type="entry name" value="Phosphorylase Kinase, domain 1"/>
    <property type="match status" value="1"/>
</dbReference>
<feature type="chain" id="PRO_5046607494" evidence="4">
    <location>
        <begin position="30"/>
        <end position="363"/>
    </location>
</feature>
<protein>
    <submittedName>
        <fullName evidence="7">Cysteine-rich receptor-like protein kinase 25</fullName>
    </submittedName>
</protein>
<dbReference type="Pfam" id="PF01657">
    <property type="entry name" value="Stress-antifung"/>
    <property type="match status" value="2"/>
</dbReference>
<reference evidence="7" key="2">
    <citation type="submission" date="2025-08" db="UniProtKB">
        <authorList>
            <consortium name="RefSeq"/>
        </authorList>
    </citation>
    <scope>IDENTIFICATION</scope>
    <source>
        <tissue evidence="7">Leaf</tissue>
    </source>
</reference>
<feature type="domain" description="Gnk2-homologous" evidence="5">
    <location>
        <begin position="146"/>
        <end position="253"/>
    </location>
</feature>
<dbReference type="PANTHER" id="PTHR32099:SF71">
    <property type="entry name" value="CYSTEINE-RICH REPEAT SECRETORY PROTEIN 7"/>
    <property type="match status" value="1"/>
</dbReference>
<accession>A0ABM3QX47</accession>
<feature type="domain" description="Gnk2-homologous" evidence="5">
    <location>
        <begin position="35"/>
        <end position="139"/>
    </location>
</feature>
<dbReference type="CDD" id="cd23509">
    <property type="entry name" value="Gnk2-like"/>
    <property type="match status" value="2"/>
</dbReference>
<evidence type="ECO:0000256" key="4">
    <source>
        <dbReference type="SAM" id="SignalP"/>
    </source>
</evidence>
<dbReference type="InterPro" id="IPR002902">
    <property type="entry name" value="GNK2"/>
</dbReference>
<dbReference type="GeneID" id="130462958"/>
<gene>
    <name evidence="7" type="primary">LOC130462958</name>
</gene>
<keyword evidence="3" id="KW-0472">Membrane</keyword>
<dbReference type="InterPro" id="IPR011009">
    <property type="entry name" value="Kinase-like_dom_sf"/>
</dbReference>
<dbReference type="Gene3D" id="3.30.430.20">
    <property type="entry name" value="Gnk2 domain, C-X8-C-X2-C motif"/>
    <property type="match status" value="2"/>
</dbReference>
<sequence>MVPTLHHISRSLPLIIILQVLLLLKSITGDSKPNIASQYCINSTRNYTKNSQYQNNLNTLLKDLVSHATKTKYFNTSKGESTPSDKVFGLFFCRSDIDTRLCNDCVQSAAYEIVKRCPGRKTSLIFYKECTLRYANRYFSNHPEEYDAWMTWRSVGNTSYPSKIEQVLPSIMEFIIMNASYQAAYRGFATREADLSRGMNLYSLAQCTPDILGLQCEKCLRFAYKDLIDDCCRSQTLAILRPSCMLIYDTAPFYVLRPPPLLPSSPLSPDSGGATNKNNSVVYYIIRAGIPAAGFIVLLLCAVIAFYVHGRRKKKNNNNLEKDNATIESLQFDLESIKLATNNFSNDNWLGRGGFGIVYKVKL</sequence>
<reference evidence="6" key="1">
    <citation type="journal article" date="2021" name="Nat. Commun.">
        <title>Genomic analyses provide insights into spinach domestication and the genetic basis of agronomic traits.</title>
        <authorList>
            <person name="Cai X."/>
            <person name="Sun X."/>
            <person name="Xu C."/>
            <person name="Sun H."/>
            <person name="Wang X."/>
            <person name="Ge C."/>
            <person name="Zhang Z."/>
            <person name="Wang Q."/>
            <person name="Fei Z."/>
            <person name="Jiao C."/>
            <person name="Wang Q."/>
        </authorList>
    </citation>
    <scope>NUCLEOTIDE SEQUENCE [LARGE SCALE GENOMIC DNA]</scope>
    <source>
        <strain evidence="6">cv. Varoflay</strain>
    </source>
</reference>
<evidence type="ECO:0000313" key="6">
    <source>
        <dbReference type="Proteomes" id="UP000813463"/>
    </source>
</evidence>
<name>A0ABM3QX47_SPIOL</name>
<evidence type="ECO:0000256" key="1">
    <source>
        <dbReference type="ARBA" id="ARBA00022729"/>
    </source>
</evidence>
<evidence type="ECO:0000313" key="7">
    <source>
        <dbReference type="RefSeq" id="XP_056687934.1"/>
    </source>
</evidence>
<keyword evidence="6" id="KW-1185">Reference proteome</keyword>
<organism evidence="6 7">
    <name type="scientific">Spinacia oleracea</name>
    <name type="common">Spinach</name>
    <dbReference type="NCBI Taxonomy" id="3562"/>
    <lineage>
        <taxon>Eukaryota</taxon>
        <taxon>Viridiplantae</taxon>
        <taxon>Streptophyta</taxon>
        <taxon>Embryophyta</taxon>
        <taxon>Tracheophyta</taxon>
        <taxon>Spermatophyta</taxon>
        <taxon>Magnoliopsida</taxon>
        <taxon>eudicotyledons</taxon>
        <taxon>Gunneridae</taxon>
        <taxon>Pentapetalae</taxon>
        <taxon>Caryophyllales</taxon>
        <taxon>Chenopodiaceae</taxon>
        <taxon>Chenopodioideae</taxon>
        <taxon>Anserineae</taxon>
        <taxon>Spinacia</taxon>
    </lineage>
</organism>
<dbReference type="PANTHER" id="PTHR32099">
    <property type="entry name" value="CYSTEINE-RICH REPEAT SECRETORY PROTEIN"/>
    <property type="match status" value="1"/>
</dbReference>
<feature type="signal peptide" evidence="4">
    <location>
        <begin position="1"/>
        <end position="29"/>
    </location>
</feature>